<dbReference type="InterPro" id="IPR002524">
    <property type="entry name" value="Cation_efflux"/>
</dbReference>
<evidence type="ECO:0000256" key="4">
    <source>
        <dbReference type="ARBA" id="ARBA00022692"/>
    </source>
</evidence>
<accession>A0A939BQ14</accession>
<evidence type="ECO:0000313" key="10">
    <source>
        <dbReference type="EMBL" id="MBM7555819.1"/>
    </source>
</evidence>
<comment type="subcellular location">
    <subcellularLocation>
        <location evidence="1">Membrane</location>
        <topology evidence="1">Multi-pass membrane protein</topology>
    </subcellularLocation>
</comment>
<evidence type="ECO:0000313" key="11">
    <source>
        <dbReference type="Proteomes" id="UP000774000"/>
    </source>
</evidence>
<evidence type="ECO:0000256" key="6">
    <source>
        <dbReference type="ARBA" id="ARBA00023136"/>
    </source>
</evidence>
<dbReference type="NCBIfam" id="TIGR01297">
    <property type="entry name" value="CDF"/>
    <property type="match status" value="1"/>
</dbReference>
<keyword evidence="4 7" id="KW-0812">Transmembrane</keyword>
<evidence type="ECO:0000259" key="9">
    <source>
        <dbReference type="Pfam" id="PF16916"/>
    </source>
</evidence>
<evidence type="ECO:0000256" key="5">
    <source>
        <dbReference type="ARBA" id="ARBA00022989"/>
    </source>
</evidence>
<keyword evidence="6 7" id="KW-0472">Membrane</keyword>
<dbReference type="Gene3D" id="1.20.1510.10">
    <property type="entry name" value="Cation efflux protein transmembrane domain"/>
    <property type="match status" value="1"/>
</dbReference>
<dbReference type="Proteomes" id="UP000774000">
    <property type="component" value="Unassembled WGS sequence"/>
</dbReference>
<dbReference type="RefSeq" id="WP_204700544.1">
    <property type="nucleotide sequence ID" value="NZ_JAFBDQ010000003.1"/>
</dbReference>
<keyword evidence="3" id="KW-0813">Transport</keyword>
<dbReference type="InterPro" id="IPR058533">
    <property type="entry name" value="Cation_efflux_TM"/>
</dbReference>
<dbReference type="GO" id="GO:0008324">
    <property type="term" value="F:monoatomic cation transmembrane transporter activity"/>
    <property type="evidence" value="ECO:0007669"/>
    <property type="project" value="InterPro"/>
</dbReference>
<dbReference type="Pfam" id="PF16916">
    <property type="entry name" value="ZT_dimer"/>
    <property type="match status" value="1"/>
</dbReference>
<proteinExistence type="inferred from homology"/>
<dbReference type="InterPro" id="IPR036837">
    <property type="entry name" value="Cation_efflux_CTD_sf"/>
</dbReference>
<evidence type="ECO:0000256" key="7">
    <source>
        <dbReference type="SAM" id="Phobius"/>
    </source>
</evidence>
<dbReference type="EMBL" id="JAFBDQ010000003">
    <property type="protein sequence ID" value="MBM7555819.1"/>
    <property type="molecule type" value="Genomic_DNA"/>
</dbReference>
<organism evidence="10 11">
    <name type="scientific">Halanaerobacter jeridensis</name>
    <dbReference type="NCBI Taxonomy" id="706427"/>
    <lineage>
        <taxon>Bacteria</taxon>
        <taxon>Bacillati</taxon>
        <taxon>Bacillota</taxon>
        <taxon>Clostridia</taxon>
        <taxon>Halanaerobiales</taxon>
        <taxon>Halobacteroidaceae</taxon>
        <taxon>Halanaerobacter</taxon>
    </lineage>
</organism>
<evidence type="ECO:0000256" key="1">
    <source>
        <dbReference type="ARBA" id="ARBA00004141"/>
    </source>
</evidence>
<name>A0A939BQ14_9FIRM</name>
<protein>
    <submittedName>
        <fullName evidence="10">Cation diffusion facilitator family transporter</fullName>
    </submittedName>
</protein>
<dbReference type="FunFam" id="1.20.1510.10:FF:000006">
    <property type="entry name" value="Divalent cation efflux transporter"/>
    <property type="match status" value="1"/>
</dbReference>
<dbReference type="GO" id="GO:0016020">
    <property type="term" value="C:membrane"/>
    <property type="evidence" value="ECO:0007669"/>
    <property type="project" value="UniProtKB-SubCell"/>
</dbReference>
<evidence type="ECO:0000256" key="3">
    <source>
        <dbReference type="ARBA" id="ARBA00022448"/>
    </source>
</evidence>
<feature type="transmembrane region" description="Helical" evidence="7">
    <location>
        <begin position="80"/>
        <end position="97"/>
    </location>
</feature>
<evidence type="ECO:0000256" key="2">
    <source>
        <dbReference type="ARBA" id="ARBA00008114"/>
    </source>
</evidence>
<sequence>MSERYKQGKKVSIISLISNVLLAVLKVIVGFTFSSKALVADGFHSVSDVVSTVIILMSIRISKTPPDQDHPYGHGKAESIATIILGLILIATGIFLIKDAVVSIINNQIAVPGTLVLWVAALSILVKELLYRYTVKIGREINSKGLIADAHHHRSDALSSIAALIGAAGARLGYPILDPVAGLVVSSLIIKVGVEILLDAIDDLMDAVPNTHKVERITSDVKEISGVITVGDIKLRSYGPYLYVDVAIVVKDQLTVIEGHKIAVKVREELVANHERVREVMVHVDPEQAYYNNQSVKETMN</sequence>
<feature type="transmembrane region" description="Helical" evidence="7">
    <location>
        <begin position="109"/>
        <end position="130"/>
    </location>
</feature>
<reference evidence="10" key="1">
    <citation type="submission" date="2021-01" db="EMBL/GenBank/DDBJ databases">
        <title>Genomic Encyclopedia of Type Strains, Phase IV (KMG-IV): sequencing the most valuable type-strain genomes for metagenomic binning, comparative biology and taxonomic classification.</title>
        <authorList>
            <person name="Goeker M."/>
        </authorList>
    </citation>
    <scope>NUCLEOTIDE SEQUENCE</scope>
    <source>
        <strain evidence="10">DSM 23230</strain>
    </source>
</reference>
<keyword evidence="5 7" id="KW-1133">Transmembrane helix</keyword>
<dbReference type="InterPro" id="IPR050291">
    <property type="entry name" value="CDF_Transporter"/>
</dbReference>
<dbReference type="Pfam" id="PF01545">
    <property type="entry name" value="Cation_efflux"/>
    <property type="match status" value="1"/>
</dbReference>
<dbReference type="PANTHER" id="PTHR43840:SF15">
    <property type="entry name" value="MITOCHONDRIAL METAL TRANSPORTER 1-RELATED"/>
    <property type="match status" value="1"/>
</dbReference>
<dbReference type="PANTHER" id="PTHR43840">
    <property type="entry name" value="MITOCHONDRIAL METAL TRANSPORTER 1-RELATED"/>
    <property type="match status" value="1"/>
</dbReference>
<feature type="domain" description="Cation efflux protein transmembrane" evidence="8">
    <location>
        <begin position="13"/>
        <end position="205"/>
    </location>
</feature>
<comment type="similarity">
    <text evidence="2">Belongs to the cation diffusion facilitator (CDF) transporter (TC 2.A.4) family.</text>
</comment>
<dbReference type="InterPro" id="IPR027470">
    <property type="entry name" value="Cation_efflux_CTD"/>
</dbReference>
<dbReference type="SUPFAM" id="SSF161111">
    <property type="entry name" value="Cation efflux protein transmembrane domain-like"/>
    <property type="match status" value="1"/>
</dbReference>
<dbReference type="AlphaFoldDB" id="A0A939BQ14"/>
<gene>
    <name evidence="10" type="ORF">JOC47_000653</name>
</gene>
<keyword evidence="11" id="KW-1185">Reference proteome</keyword>
<dbReference type="Gene3D" id="3.30.70.1350">
    <property type="entry name" value="Cation efflux protein, cytoplasmic domain"/>
    <property type="match status" value="1"/>
</dbReference>
<feature type="domain" description="Cation efflux protein cytoplasmic" evidence="9">
    <location>
        <begin position="211"/>
        <end position="287"/>
    </location>
</feature>
<feature type="transmembrane region" description="Helical" evidence="7">
    <location>
        <begin position="12"/>
        <end position="33"/>
    </location>
</feature>
<comment type="caution">
    <text evidence="10">The sequence shown here is derived from an EMBL/GenBank/DDBJ whole genome shotgun (WGS) entry which is preliminary data.</text>
</comment>
<dbReference type="InterPro" id="IPR027469">
    <property type="entry name" value="Cation_efflux_TMD_sf"/>
</dbReference>
<evidence type="ECO:0000259" key="8">
    <source>
        <dbReference type="Pfam" id="PF01545"/>
    </source>
</evidence>
<dbReference type="SUPFAM" id="SSF160240">
    <property type="entry name" value="Cation efflux protein cytoplasmic domain-like"/>
    <property type="match status" value="1"/>
</dbReference>